<evidence type="ECO:0000256" key="1">
    <source>
        <dbReference type="SAM" id="Phobius"/>
    </source>
</evidence>
<protein>
    <submittedName>
        <fullName evidence="2">Uncharacterized protein</fullName>
    </submittedName>
</protein>
<proteinExistence type="predicted"/>
<feature type="transmembrane region" description="Helical" evidence="1">
    <location>
        <begin position="103"/>
        <end position="121"/>
    </location>
</feature>
<dbReference type="InterPro" id="IPR007437">
    <property type="entry name" value="DUF486"/>
</dbReference>
<feature type="transmembrane region" description="Helical" evidence="1">
    <location>
        <begin position="9"/>
        <end position="29"/>
    </location>
</feature>
<dbReference type="EMBL" id="MN740989">
    <property type="protein sequence ID" value="QHU21411.1"/>
    <property type="molecule type" value="Genomic_DNA"/>
</dbReference>
<keyword evidence="1" id="KW-1133">Transmembrane helix</keyword>
<keyword evidence="1" id="KW-0472">Membrane</keyword>
<evidence type="ECO:0000313" key="2">
    <source>
        <dbReference type="EMBL" id="QHU21411.1"/>
    </source>
</evidence>
<name>A0A6C0KVX9_9ZZZZ</name>
<accession>A0A6C0KVX9</accession>
<dbReference type="Pfam" id="PF04342">
    <property type="entry name" value="DMT_6"/>
    <property type="match status" value="1"/>
</dbReference>
<dbReference type="AlphaFoldDB" id="A0A6C0KVX9"/>
<organism evidence="2">
    <name type="scientific">viral metagenome</name>
    <dbReference type="NCBI Taxonomy" id="1070528"/>
    <lineage>
        <taxon>unclassified sequences</taxon>
        <taxon>metagenomes</taxon>
        <taxon>organismal metagenomes</taxon>
    </lineage>
</organism>
<reference evidence="2" key="1">
    <citation type="journal article" date="2020" name="Nature">
        <title>Giant virus diversity and host interactions through global metagenomics.</title>
        <authorList>
            <person name="Schulz F."/>
            <person name="Roux S."/>
            <person name="Paez-Espino D."/>
            <person name="Jungbluth S."/>
            <person name="Walsh D.A."/>
            <person name="Denef V.J."/>
            <person name="McMahon K.D."/>
            <person name="Konstantinidis K.T."/>
            <person name="Eloe-Fadrosh E.A."/>
            <person name="Kyrpides N.C."/>
            <person name="Woyke T."/>
        </authorList>
    </citation>
    <scope>NUCLEOTIDE SEQUENCE</scope>
    <source>
        <strain evidence="2">GVMAG-S-3300013094-109</strain>
    </source>
</reference>
<sequence>MKPTNLKTFIYWIFLNIMLLVAFDLAMFMQTTLKGVDATFYNKLLTSEFWATIEWFFVIPANRLGNTFLNPAQVSLSSYVFDFIGQIVSNKYWLNVPTTIDDYIGMLIILAAMYFSSFRTFG</sequence>
<keyword evidence="1" id="KW-0812">Transmembrane</keyword>